<keyword evidence="5" id="KW-0067">ATP-binding</keyword>
<name>A0ABV5W585_9BACL</name>
<dbReference type="EC" id="3.6.4.-" evidence="12"/>
<dbReference type="PANTHER" id="PTHR47962:SF5">
    <property type="entry name" value="ATP-DEPENDENT HELICASE LHR-RELATED"/>
    <property type="match status" value="1"/>
</dbReference>
<dbReference type="InterPro" id="IPR052511">
    <property type="entry name" value="ATP-dep_Helicase"/>
</dbReference>
<sequence length="1506" mass="168013">MSDNAHIDYRGGPGRDCHPVLGEWFRDKFGEPTDIQARTWEPVMSGRNVLLAAPTGSGKTLAGLLPCLNKIAFAKSDAAQPGVRLLYVTPLKALNNDIHDHLLGFIRELEPYGRRYAEETGKPWSAIGAGVRTGDTTQSTRASMLRHPPDVLVTTPESLYILLASEKARHTLTTVEQVIVDEIHDLAEDKRGMHLSVSLERLEQLCGRPLQRIGISATINPMERVARYLGGWTAEESAGKDGTTELAARPVTIVQSAMAKTFEVSVTLPELPAVRGKRTEVWAFIAARLWTMMEGSRSVLIFVNNRRLCERVTLHLNDLAGTETARSHHGSVSRERRLDTERALKDGALRCLVATSSLELGIDVGHVDLVIQIDSPQSAASGIQRIGRAGHSVGDTSRGIIVARHRGQLAECAVLANEIVNRRIERIRIPEGSIDVFCQQTAAIVANGEWHIDDLLALFRRSDSFHDVSRERLTEALQVLAGYYPHCRPLIEWERASGMLSSVRQTRAAVLTGAGTIPQSSAYPVYLADGRGHIGELDEEYVHESRAGDVFQLGTASYRIVSIKGDRIYASEVPANAYSEIPFWRGDGEGRSYELSCKVGELLEELERRTATEDTQLTVAWLMAEYRLDEHAARSLTGLVDAQRAASSVPHRHKIVVEHYEDEVKKHHLVIHTVFGRRTNRTWQLALQRLYETRSSSKIYTYVRDNGIEFIFQDWKQEYADLWMNVREDNLEELIAESIPSSPLFGITFRHLAQTSLMLARGFTRVPLWQQRMRSERLLEESLPYADRFPFIRETMRICMYESLAPQRVKELLHGLHSGAIRLESRQSGYPSPFASQFVWEFVNTVLYESDAVPQDIQYRLLTVSKQLAGQFFEPAAFQGLMDAEEAQAWIDGTADPSSGAETGSSEPAREEDGQEAGGEDVQPRYRQLPAEERLYRLLKRQGDLTAAEIRSRIGTDGSAEQAIELLRKRDRIHAVQAGGESRWICGDETETYRTFDDDPVSASFILRRYAERQIAFTSEQLAARYGLGAVEADAWIDRWTQDGTIERSPFAGSPDEALWTSRSAAARLLRFSIGQMRKRVEPVDPARYCRLLLGIQRVLPGERLTGSDGLREAIAVLQGIYLPLSHWESFVFPVRVADYRKDMLDLLCAGGEVVWFGRKEEGEKEGRIAFYLAESRELYAPWTTAGEPASEPELLMLLQTKGASFLTGLSRETGLPPSELMEKLLRLVWDGRVSNDQFAPIRLHGSGVRASSRKGFQSGLGRWYAIDGGDVGDLPAGVSKNGAAGAKVKDGGAEEKRVVAWIHHLLQSYGVITRDVIGRHLPAEPGRLQDTIRKLEDWGMVARGFWIEGIPHMQVAAPQTVERLRQPAQAGDAGVVVLSSVDPANPYGSLLKWPETDKGKDKPSFARKTGNYLVFLNGKWVLWIENNGKRFVTIDREGLEEGGETEVVLEAVRVMLKQSGLRKIVVDSWNGTAAPRTEAADLFRRIGAESDRDAFVLWPSSLRGG</sequence>
<feature type="compositionally biased region" description="Polar residues" evidence="9">
    <location>
        <begin position="896"/>
        <end position="906"/>
    </location>
</feature>
<keyword evidence="13" id="KW-1185">Reference proteome</keyword>
<evidence type="ECO:0000313" key="12">
    <source>
        <dbReference type="EMBL" id="MFB9755734.1"/>
    </source>
</evidence>
<evidence type="ECO:0000256" key="4">
    <source>
        <dbReference type="ARBA" id="ARBA00022806"/>
    </source>
</evidence>
<dbReference type="InterPro" id="IPR055368">
    <property type="entry name" value="WH3_Lhr"/>
</dbReference>
<feature type="region of interest" description="Disordered" evidence="9">
    <location>
        <begin position="893"/>
        <end position="926"/>
    </location>
</feature>
<evidence type="ECO:0000256" key="9">
    <source>
        <dbReference type="SAM" id="MobiDB-lite"/>
    </source>
</evidence>
<dbReference type="InterPro" id="IPR014001">
    <property type="entry name" value="Helicase_ATP-bd"/>
</dbReference>
<dbReference type="Proteomes" id="UP001589619">
    <property type="component" value="Unassembled WGS sequence"/>
</dbReference>
<dbReference type="Pfam" id="PF08494">
    <property type="entry name" value="DEAD_assoc"/>
    <property type="match status" value="1"/>
</dbReference>
<dbReference type="Pfam" id="PF23236">
    <property type="entry name" value="WHD_2nd_Lhr"/>
    <property type="match status" value="1"/>
</dbReference>
<dbReference type="CDD" id="cd18796">
    <property type="entry name" value="SF2_C_LHR"/>
    <property type="match status" value="1"/>
</dbReference>
<evidence type="ECO:0000256" key="8">
    <source>
        <dbReference type="ARBA" id="ARBA00023235"/>
    </source>
</evidence>
<dbReference type="InterPro" id="IPR011545">
    <property type="entry name" value="DEAD/DEAH_box_helicase_dom"/>
</dbReference>
<dbReference type="Pfam" id="PF00271">
    <property type="entry name" value="Helicase_C"/>
    <property type="match status" value="1"/>
</dbReference>
<keyword evidence="6" id="KW-0238">DNA-binding</keyword>
<evidence type="ECO:0000256" key="1">
    <source>
        <dbReference type="ARBA" id="ARBA00022741"/>
    </source>
</evidence>
<dbReference type="Pfam" id="PF19306">
    <property type="entry name" value="WHD_Lhr"/>
    <property type="match status" value="1"/>
</dbReference>
<organism evidence="12 13">
    <name type="scientific">Paenibacillus hodogayensis</name>
    <dbReference type="NCBI Taxonomy" id="279208"/>
    <lineage>
        <taxon>Bacteria</taxon>
        <taxon>Bacillati</taxon>
        <taxon>Bacillota</taxon>
        <taxon>Bacilli</taxon>
        <taxon>Bacillales</taxon>
        <taxon>Paenibacillaceae</taxon>
        <taxon>Paenibacillus</taxon>
    </lineage>
</organism>
<dbReference type="Pfam" id="PF00270">
    <property type="entry name" value="DEAD"/>
    <property type="match status" value="1"/>
</dbReference>
<evidence type="ECO:0000313" key="13">
    <source>
        <dbReference type="Proteomes" id="UP001589619"/>
    </source>
</evidence>
<dbReference type="Gene3D" id="3.40.50.300">
    <property type="entry name" value="P-loop containing nucleotide triphosphate hydrolases"/>
    <property type="match status" value="2"/>
</dbReference>
<dbReference type="Pfam" id="PF23234">
    <property type="entry name" value="WHD_4th_Lhr"/>
    <property type="match status" value="1"/>
</dbReference>
<evidence type="ECO:0000259" key="10">
    <source>
        <dbReference type="PROSITE" id="PS51192"/>
    </source>
</evidence>
<dbReference type="RefSeq" id="WP_344908800.1">
    <property type="nucleotide sequence ID" value="NZ_BAAAYO010000006.1"/>
</dbReference>
<dbReference type="InterPro" id="IPR001650">
    <property type="entry name" value="Helicase_C-like"/>
</dbReference>
<dbReference type="EMBL" id="JBHMAG010000018">
    <property type="protein sequence ID" value="MFB9755734.1"/>
    <property type="molecule type" value="Genomic_DNA"/>
</dbReference>
<dbReference type="PANTHER" id="PTHR47962">
    <property type="entry name" value="ATP-DEPENDENT HELICASE LHR-RELATED-RELATED"/>
    <property type="match status" value="1"/>
</dbReference>
<evidence type="ECO:0000259" key="11">
    <source>
        <dbReference type="PROSITE" id="PS51194"/>
    </source>
</evidence>
<dbReference type="GO" id="GO:0016787">
    <property type="term" value="F:hydrolase activity"/>
    <property type="evidence" value="ECO:0007669"/>
    <property type="project" value="UniProtKB-KW"/>
</dbReference>
<dbReference type="PROSITE" id="PS51192">
    <property type="entry name" value="HELICASE_ATP_BIND_1"/>
    <property type="match status" value="1"/>
</dbReference>
<dbReference type="CDD" id="cd17922">
    <property type="entry name" value="DEXHc_LHR-like"/>
    <property type="match status" value="1"/>
</dbReference>
<evidence type="ECO:0000256" key="7">
    <source>
        <dbReference type="ARBA" id="ARBA00023204"/>
    </source>
</evidence>
<evidence type="ECO:0000256" key="5">
    <source>
        <dbReference type="ARBA" id="ARBA00022840"/>
    </source>
</evidence>
<evidence type="ECO:0000256" key="2">
    <source>
        <dbReference type="ARBA" id="ARBA00022763"/>
    </source>
</evidence>
<dbReference type="InterPro" id="IPR027417">
    <property type="entry name" value="P-loop_NTPase"/>
</dbReference>
<gene>
    <name evidence="12" type="ORF">ACFFNY_29490</name>
</gene>
<proteinExistence type="predicted"/>
<reference evidence="12 13" key="1">
    <citation type="submission" date="2024-09" db="EMBL/GenBank/DDBJ databases">
        <authorList>
            <person name="Sun Q."/>
            <person name="Mori K."/>
        </authorList>
    </citation>
    <scope>NUCLEOTIDE SEQUENCE [LARGE SCALE GENOMIC DNA]</scope>
    <source>
        <strain evidence="12 13">JCM 12520</strain>
    </source>
</reference>
<comment type="caution">
    <text evidence="12">The sequence shown here is derived from an EMBL/GenBank/DDBJ whole genome shotgun (WGS) entry which is preliminary data.</text>
</comment>
<dbReference type="InterPro" id="IPR055369">
    <property type="entry name" value="WH2_Lhr"/>
</dbReference>
<feature type="domain" description="Helicase C-terminal" evidence="11">
    <location>
        <begin position="284"/>
        <end position="435"/>
    </location>
</feature>
<dbReference type="SMART" id="SM00487">
    <property type="entry name" value="DEXDc"/>
    <property type="match status" value="1"/>
</dbReference>
<dbReference type="GO" id="GO:0004386">
    <property type="term" value="F:helicase activity"/>
    <property type="evidence" value="ECO:0007669"/>
    <property type="project" value="UniProtKB-KW"/>
</dbReference>
<dbReference type="InterPro" id="IPR055367">
    <property type="entry name" value="WH4_Lhr"/>
</dbReference>
<accession>A0ABV5W585</accession>
<dbReference type="SMART" id="SM00490">
    <property type="entry name" value="HELICc"/>
    <property type="match status" value="1"/>
</dbReference>
<dbReference type="Pfam" id="PF23235">
    <property type="entry name" value="WHD_3rd_Lhr"/>
    <property type="match status" value="1"/>
</dbReference>
<keyword evidence="8" id="KW-0413">Isomerase</keyword>
<dbReference type="InterPro" id="IPR013701">
    <property type="entry name" value="Lhr-like_DEAD/DEAH_assoc"/>
</dbReference>
<keyword evidence="4 12" id="KW-0347">Helicase</keyword>
<dbReference type="SUPFAM" id="SSF52540">
    <property type="entry name" value="P-loop containing nucleoside triphosphate hydrolases"/>
    <property type="match status" value="1"/>
</dbReference>
<protein>
    <submittedName>
        <fullName evidence="12">DEAD/DEAH box helicase</fullName>
        <ecNumber evidence="12">3.6.4.-</ecNumber>
    </submittedName>
</protein>
<dbReference type="PROSITE" id="PS51194">
    <property type="entry name" value="HELICASE_CTER"/>
    <property type="match status" value="1"/>
</dbReference>
<keyword evidence="2" id="KW-0227">DNA damage</keyword>
<keyword evidence="3 12" id="KW-0378">Hydrolase</keyword>
<evidence type="ECO:0000256" key="6">
    <source>
        <dbReference type="ARBA" id="ARBA00023125"/>
    </source>
</evidence>
<feature type="domain" description="Helicase ATP-binding" evidence="10">
    <location>
        <begin position="40"/>
        <end position="237"/>
    </location>
</feature>
<keyword evidence="1" id="KW-0547">Nucleotide-binding</keyword>
<keyword evidence="7" id="KW-0234">DNA repair</keyword>
<evidence type="ECO:0000256" key="3">
    <source>
        <dbReference type="ARBA" id="ARBA00022801"/>
    </source>
</evidence>
<dbReference type="InterPro" id="IPR045628">
    <property type="entry name" value="Lhr_WH_dom"/>
</dbReference>